<sequence>MSVREEVANGKWLLPRKNAKDSSCGKKATLQQQRCGSPAQRCLFKKDHATESKSSRMIHFSSMILLHENKTATGPDIKIMIGL</sequence>
<proteinExistence type="predicted"/>
<accession>A0AAV4H7W4</accession>
<evidence type="ECO:0000313" key="1">
    <source>
        <dbReference type="EMBL" id="GFR93776.1"/>
    </source>
</evidence>
<dbReference type="EMBL" id="BMAT01008858">
    <property type="protein sequence ID" value="GFR93776.1"/>
    <property type="molecule type" value="Genomic_DNA"/>
</dbReference>
<gene>
    <name evidence="1" type="ORF">ElyMa_004386500</name>
</gene>
<evidence type="ECO:0000313" key="2">
    <source>
        <dbReference type="Proteomes" id="UP000762676"/>
    </source>
</evidence>
<dbReference type="Proteomes" id="UP000762676">
    <property type="component" value="Unassembled WGS sequence"/>
</dbReference>
<name>A0AAV4H7W4_9GAST</name>
<protein>
    <submittedName>
        <fullName evidence="1">Uncharacterized protein</fullName>
    </submittedName>
</protein>
<reference evidence="1 2" key="1">
    <citation type="journal article" date="2021" name="Elife">
        <title>Chloroplast acquisition without the gene transfer in kleptoplastic sea slugs, Plakobranchus ocellatus.</title>
        <authorList>
            <person name="Maeda T."/>
            <person name="Takahashi S."/>
            <person name="Yoshida T."/>
            <person name="Shimamura S."/>
            <person name="Takaki Y."/>
            <person name="Nagai Y."/>
            <person name="Toyoda A."/>
            <person name="Suzuki Y."/>
            <person name="Arimoto A."/>
            <person name="Ishii H."/>
            <person name="Satoh N."/>
            <person name="Nishiyama T."/>
            <person name="Hasebe M."/>
            <person name="Maruyama T."/>
            <person name="Minagawa J."/>
            <person name="Obokata J."/>
            <person name="Shigenobu S."/>
        </authorList>
    </citation>
    <scope>NUCLEOTIDE SEQUENCE [LARGE SCALE GENOMIC DNA]</scope>
</reference>
<keyword evidence="2" id="KW-1185">Reference proteome</keyword>
<organism evidence="1 2">
    <name type="scientific">Elysia marginata</name>
    <dbReference type="NCBI Taxonomy" id="1093978"/>
    <lineage>
        <taxon>Eukaryota</taxon>
        <taxon>Metazoa</taxon>
        <taxon>Spiralia</taxon>
        <taxon>Lophotrochozoa</taxon>
        <taxon>Mollusca</taxon>
        <taxon>Gastropoda</taxon>
        <taxon>Heterobranchia</taxon>
        <taxon>Euthyneura</taxon>
        <taxon>Panpulmonata</taxon>
        <taxon>Sacoglossa</taxon>
        <taxon>Placobranchoidea</taxon>
        <taxon>Plakobranchidae</taxon>
        <taxon>Elysia</taxon>
    </lineage>
</organism>
<dbReference type="AlphaFoldDB" id="A0AAV4H7W4"/>
<comment type="caution">
    <text evidence="1">The sequence shown here is derived from an EMBL/GenBank/DDBJ whole genome shotgun (WGS) entry which is preliminary data.</text>
</comment>